<name>A0A7J9GFZ9_9ROSI</name>
<evidence type="ECO:0000313" key="2">
    <source>
        <dbReference type="EMBL" id="MBA0796502.1"/>
    </source>
</evidence>
<reference evidence="2 3" key="1">
    <citation type="journal article" date="2019" name="Genome Biol. Evol.">
        <title>Insights into the evolution of the New World diploid cottons (Gossypium, subgenus Houzingenia) based on genome sequencing.</title>
        <authorList>
            <person name="Grover C.E."/>
            <person name="Arick M.A. 2nd"/>
            <person name="Thrash A."/>
            <person name="Conover J.L."/>
            <person name="Sanders W.S."/>
            <person name="Peterson D.G."/>
            <person name="Frelichowski J.E."/>
            <person name="Scheffler J.A."/>
            <person name="Scheffler B.E."/>
            <person name="Wendel J.F."/>
        </authorList>
    </citation>
    <scope>NUCLEOTIDE SEQUENCE [LARGE SCALE GENOMIC DNA]</scope>
    <source>
        <strain evidence="2">0</strain>
        <tissue evidence="2">Leaf</tissue>
    </source>
</reference>
<dbReference type="EMBL" id="JABFAD010000004">
    <property type="protein sequence ID" value="MBA0796502.1"/>
    <property type="molecule type" value="Genomic_DNA"/>
</dbReference>
<evidence type="ECO:0000256" key="1">
    <source>
        <dbReference type="SAM" id="MobiDB-lite"/>
    </source>
</evidence>
<feature type="compositionally biased region" description="Acidic residues" evidence="1">
    <location>
        <begin position="22"/>
        <end position="42"/>
    </location>
</feature>
<keyword evidence="3" id="KW-1185">Reference proteome</keyword>
<comment type="caution">
    <text evidence="2">The sequence shown here is derived from an EMBL/GenBank/DDBJ whole genome shotgun (WGS) entry which is preliminary data.</text>
</comment>
<evidence type="ECO:0000313" key="3">
    <source>
        <dbReference type="Proteomes" id="UP000593560"/>
    </source>
</evidence>
<proteinExistence type="predicted"/>
<organism evidence="2 3">
    <name type="scientific">Gossypium harknessii</name>
    <dbReference type="NCBI Taxonomy" id="34285"/>
    <lineage>
        <taxon>Eukaryota</taxon>
        <taxon>Viridiplantae</taxon>
        <taxon>Streptophyta</taxon>
        <taxon>Embryophyta</taxon>
        <taxon>Tracheophyta</taxon>
        <taxon>Spermatophyta</taxon>
        <taxon>Magnoliopsida</taxon>
        <taxon>eudicotyledons</taxon>
        <taxon>Gunneridae</taxon>
        <taxon>Pentapetalae</taxon>
        <taxon>rosids</taxon>
        <taxon>malvids</taxon>
        <taxon>Malvales</taxon>
        <taxon>Malvaceae</taxon>
        <taxon>Malvoideae</taxon>
        <taxon>Gossypium</taxon>
    </lineage>
</organism>
<sequence>MSEGIEGSQWPEDLSDSSIGGADEEEKAMEEEKEKEEEDDEVMKDNALEPFHDDFKEAFMPTHASAIGFIIQDPSDRLNYHNLVGRMWPNCKLTYFGSVHETIRRRINSILVARLQDGACNVATWTWCIAKQDLVCHDIASTRETNINQGCFGPHNPTTLVHPEAIKLLAPFDDEESGKSETFEAQKEHTKTWITCCDTKTLCHDIGQSSEQEFYLSLKEMEARRPFYELQSSVKVRKVNALVTERSICQFYDAPYYYHNYLYKIDLKEFKNVDIEEILRFLMEGKDILTYQKGTKIHESFDQALMTPKAKF</sequence>
<protein>
    <submittedName>
        <fullName evidence="2">Uncharacterized protein</fullName>
    </submittedName>
</protein>
<accession>A0A7J9GFZ9</accession>
<gene>
    <name evidence="2" type="ORF">Gohar_007265</name>
</gene>
<feature type="region of interest" description="Disordered" evidence="1">
    <location>
        <begin position="1"/>
        <end position="43"/>
    </location>
</feature>
<dbReference type="Proteomes" id="UP000593560">
    <property type="component" value="Unassembled WGS sequence"/>
</dbReference>
<dbReference type="AlphaFoldDB" id="A0A7J9GFZ9"/>
<dbReference type="OrthoDB" id="990541at2759"/>